<keyword evidence="4" id="KW-1185">Reference proteome</keyword>
<evidence type="ECO:0000313" key="3">
    <source>
        <dbReference type="EMBL" id="KAG5394490.1"/>
    </source>
</evidence>
<name>A0ABQ7M824_BRACM</name>
<dbReference type="Pfam" id="PF13966">
    <property type="entry name" value="zf-RVT"/>
    <property type="match status" value="1"/>
</dbReference>
<feature type="compositionally biased region" description="Basic residues" evidence="1">
    <location>
        <begin position="184"/>
        <end position="198"/>
    </location>
</feature>
<gene>
    <name evidence="3" type="primary">A06g508520.1_BraROA</name>
    <name evidence="3" type="ORF">IGI04_024453</name>
</gene>
<reference evidence="3 4" key="1">
    <citation type="submission" date="2021-03" db="EMBL/GenBank/DDBJ databases">
        <authorList>
            <person name="King G.J."/>
            <person name="Bancroft I."/>
            <person name="Baten A."/>
            <person name="Bloomfield J."/>
            <person name="Borpatragohain P."/>
            <person name="He Z."/>
            <person name="Irish N."/>
            <person name="Irwin J."/>
            <person name="Liu K."/>
            <person name="Mauleon R.P."/>
            <person name="Moore J."/>
            <person name="Morris R."/>
            <person name="Ostergaard L."/>
            <person name="Wang B."/>
            <person name="Wells R."/>
        </authorList>
    </citation>
    <scope>NUCLEOTIDE SEQUENCE [LARGE SCALE GENOMIC DNA]</scope>
    <source>
        <strain evidence="3">R-o-18</strain>
        <tissue evidence="3">Leaf</tissue>
    </source>
</reference>
<accession>A0ABQ7M824</accession>
<sequence>MPLLSAPTVPPGFAPRSVVAPEVFEEMQMYMNCTDPEERRLREYKMKRALQDLSSNPGAQSSYLRLEDQPTISGVQNKNMGRVFDFRTAEVEALGHQNIGEGSNIPPLSTHEREININPRGDRVIPETHLRENPFTTSMRHTATVEKPQKDMEGAGEFVPSNSGVVFSLGHDNHSASGTSGKSRASKRKGTSWKRFKKTPSGARKETQSGLQKNTQDVEEIVRQSWNTPHHGSVNTVSDRIISCRKALSKWKRNEARNWNIETLTELFPPNEVVRIRQIMPGDVNDGFVWAYSQHGAYTVKTGYDLIVQEKMETAGQISPQELTRIELKKRVWKIPTLPKIRMFLWRVISGAVAVADRLNSRGLGVDPTCRLCNNGVETINHVLFQCTTASQIWADVDVALPARVLQHSLEENVAYVFDAMQDLSKTEAVRRSIPWVLWLIWKNRNSVIYAHVQESLERLLRVMFEEVEQWFELNKVQPTRTDMNTRLEGDDIWRPPEDGGIKCNIHANWGNAHLHSGVAWVARDQRGNVLYHARDAITHAPNRFVAELRCVNLKEEFDSLDFEEEKILTNRIARDIAKSVLRDGRFQSYLALGGPSWLHDRIAGETIRSDV</sequence>
<comment type="caution">
    <text evidence="3">The sequence shown here is derived from an EMBL/GenBank/DDBJ whole genome shotgun (WGS) entry which is preliminary data.</text>
</comment>
<evidence type="ECO:0000259" key="2">
    <source>
        <dbReference type="Pfam" id="PF13966"/>
    </source>
</evidence>
<protein>
    <recommendedName>
        <fullName evidence="2">Reverse transcriptase zinc-binding domain-containing protein</fullName>
    </recommendedName>
</protein>
<feature type="region of interest" description="Disordered" evidence="1">
    <location>
        <begin position="153"/>
        <end position="217"/>
    </location>
</feature>
<organism evidence="3 4">
    <name type="scientific">Brassica rapa subsp. trilocularis</name>
    <dbReference type="NCBI Taxonomy" id="1813537"/>
    <lineage>
        <taxon>Eukaryota</taxon>
        <taxon>Viridiplantae</taxon>
        <taxon>Streptophyta</taxon>
        <taxon>Embryophyta</taxon>
        <taxon>Tracheophyta</taxon>
        <taxon>Spermatophyta</taxon>
        <taxon>Magnoliopsida</taxon>
        <taxon>eudicotyledons</taxon>
        <taxon>Gunneridae</taxon>
        <taxon>Pentapetalae</taxon>
        <taxon>rosids</taxon>
        <taxon>malvids</taxon>
        <taxon>Brassicales</taxon>
        <taxon>Brassicaceae</taxon>
        <taxon>Brassiceae</taxon>
        <taxon>Brassica</taxon>
    </lineage>
</organism>
<evidence type="ECO:0000313" key="4">
    <source>
        <dbReference type="Proteomes" id="UP000823674"/>
    </source>
</evidence>
<evidence type="ECO:0000256" key="1">
    <source>
        <dbReference type="SAM" id="MobiDB-lite"/>
    </source>
</evidence>
<dbReference type="Proteomes" id="UP000823674">
    <property type="component" value="Chromosome A06"/>
</dbReference>
<feature type="domain" description="Reverse transcriptase zinc-binding" evidence="2">
    <location>
        <begin position="298"/>
        <end position="394"/>
    </location>
</feature>
<dbReference type="EMBL" id="JADBGQ010000006">
    <property type="protein sequence ID" value="KAG5394490.1"/>
    <property type="molecule type" value="Genomic_DNA"/>
</dbReference>
<proteinExistence type="predicted"/>
<dbReference type="InterPro" id="IPR026960">
    <property type="entry name" value="RVT-Znf"/>
</dbReference>